<dbReference type="SMART" id="SM00419">
    <property type="entry name" value="HTH_CRP"/>
    <property type="match status" value="1"/>
</dbReference>
<dbReference type="Gene3D" id="2.60.120.10">
    <property type="entry name" value="Jelly Rolls"/>
    <property type="match status" value="1"/>
</dbReference>
<keyword evidence="3" id="KW-0804">Transcription</keyword>
<evidence type="ECO:0000259" key="5">
    <source>
        <dbReference type="PROSITE" id="PS51063"/>
    </source>
</evidence>
<dbReference type="PRINTS" id="PR00034">
    <property type="entry name" value="HTHCRP"/>
</dbReference>
<keyword evidence="1" id="KW-0805">Transcription regulation</keyword>
<dbReference type="Pfam" id="PF00027">
    <property type="entry name" value="cNMP_binding"/>
    <property type="match status" value="1"/>
</dbReference>
<evidence type="ECO:0000256" key="1">
    <source>
        <dbReference type="ARBA" id="ARBA00023015"/>
    </source>
</evidence>
<dbReference type="CDD" id="cd00038">
    <property type="entry name" value="CAP_ED"/>
    <property type="match status" value="1"/>
</dbReference>
<dbReference type="GO" id="GO:0003677">
    <property type="term" value="F:DNA binding"/>
    <property type="evidence" value="ECO:0007669"/>
    <property type="project" value="UniProtKB-KW"/>
</dbReference>
<evidence type="ECO:0000313" key="6">
    <source>
        <dbReference type="EMBL" id="AQZ96337.1"/>
    </source>
</evidence>
<sequence length="234" mass="26151">MAEFYRKGNWFAELPVQVQAAIRERMRIRHLNKGEHLYRQGAGAVGLYQVLSGFVQLRAIGSNGNEILITIYGPGCVLGEIPLMSSIKRAFDALALGPVQIAELPRQDFDELSRRYPEIYQRLTEKLCQTIVGLLAHIEDTSLLSLNQRLAKLLLSAARAYGREEQAGQLIDLPLTQADMGKMLGVSRQSVHRELTRLKSAGLVSKRQGCWFISDLPKLQESLSPPHRSQADSD</sequence>
<evidence type="ECO:0000313" key="7">
    <source>
        <dbReference type="Proteomes" id="UP000243488"/>
    </source>
</evidence>
<dbReference type="SUPFAM" id="SSF51206">
    <property type="entry name" value="cAMP-binding domain-like"/>
    <property type="match status" value="1"/>
</dbReference>
<dbReference type="PANTHER" id="PTHR24567:SF74">
    <property type="entry name" value="HTH-TYPE TRANSCRIPTIONAL REGULATOR ARCR"/>
    <property type="match status" value="1"/>
</dbReference>
<dbReference type="STRING" id="1931241.BVH74_16945"/>
<evidence type="ECO:0000256" key="3">
    <source>
        <dbReference type="ARBA" id="ARBA00023163"/>
    </source>
</evidence>
<organism evidence="6 7">
    <name type="scientific">Halopseudomonas phragmitis</name>
    <dbReference type="NCBI Taxonomy" id="1931241"/>
    <lineage>
        <taxon>Bacteria</taxon>
        <taxon>Pseudomonadati</taxon>
        <taxon>Pseudomonadota</taxon>
        <taxon>Gammaproteobacteria</taxon>
        <taxon>Pseudomonadales</taxon>
        <taxon>Pseudomonadaceae</taxon>
        <taxon>Halopseudomonas</taxon>
    </lineage>
</organism>
<protein>
    <recommendedName>
        <fullName evidence="8">Crp/Fnr family transcriptional regulator</fullName>
    </recommendedName>
</protein>
<dbReference type="InterPro" id="IPR018490">
    <property type="entry name" value="cNMP-bd_dom_sf"/>
</dbReference>
<feature type="domain" description="HTH crp-type" evidence="5">
    <location>
        <begin position="144"/>
        <end position="217"/>
    </location>
</feature>
<dbReference type="PROSITE" id="PS50042">
    <property type="entry name" value="CNMP_BINDING_3"/>
    <property type="match status" value="1"/>
</dbReference>
<dbReference type="AlphaFoldDB" id="A0A1V0B8V1"/>
<dbReference type="KEGG" id="ppha:BVH74_16945"/>
<dbReference type="InterPro" id="IPR014710">
    <property type="entry name" value="RmlC-like_jellyroll"/>
</dbReference>
<keyword evidence="2" id="KW-0238">DNA-binding</keyword>
<gene>
    <name evidence="6" type="ORF">BVH74_16945</name>
</gene>
<dbReference type="RefSeq" id="WP_080051245.1">
    <property type="nucleotide sequence ID" value="NZ_CP020100.1"/>
</dbReference>
<dbReference type="SUPFAM" id="SSF46785">
    <property type="entry name" value="Winged helix' DNA-binding domain"/>
    <property type="match status" value="1"/>
</dbReference>
<reference evidence="6 7" key="1">
    <citation type="submission" date="2017-03" db="EMBL/GenBank/DDBJ databases">
        <title>Complete genome sequence of the novel DNRA strain Pseudomonas sp. S-6-2 isolated from Chinese polluted river sediment. Journal of Biotechnology.</title>
        <authorList>
            <person name="Li J."/>
            <person name="Xiang F."/>
            <person name="Wang L."/>
            <person name="Xi L."/>
            <person name="Liu J."/>
        </authorList>
    </citation>
    <scope>NUCLEOTIDE SEQUENCE [LARGE SCALE GENOMIC DNA]</scope>
    <source>
        <strain evidence="6 7">S-6-2</strain>
    </source>
</reference>
<dbReference type="Proteomes" id="UP000243488">
    <property type="component" value="Chromosome"/>
</dbReference>
<proteinExistence type="predicted"/>
<dbReference type="GO" id="GO:0005829">
    <property type="term" value="C:cytosol"/>
    <property type="evidence" value="ECO:0007669"/>
    <property type="project" value="TreeGrafter"/>
</dbReference>
<evidence type="ECO:0000259" key="4">
    <source>
        <dbReference type="PROSITE" id="PS50042"/>
    </source>
</evidence>
<accession>A0A1V0B8V1</accession>
<evidence type="ECO:0008006" key="8">
    <source>
        <dbReference type="Google" id="ProtNLM"/>
    </source>
</evidence>
<feature type="domain" description="Cyclic nucleotide-binding" evidence="4">
    <location>
        <begin position="10"/>
        <end position="130"/>
    </location>
</feature>
<dbReference type="InterPro" id="IPR012318">
    <property type="entry name" value="HTH_CRP"/>
</dbReference>
<dbReference type="PROSITE" id="PS51063">
    <property type="entry name" value="HTH_CRP_2"/>
    <property type="match status" value="1"/>
</dbReference>
<dbReference type="Pfam" id="PF13545">
    <property type="entry name" value="HTH_Crp_2"/>
    <property type="match status" value="1"/>
</dbReference>
<dbReference type="SMART" id="SM00100">
    <property type="entry name" value="cNMP"/>
    <property type="match status" value="1"/>
</dbReference>
<evidence type="ECO:0000256" key="2">
    <source>
        <dbReference type="ARBA" id="ARBA00023125"/>
    </source>
</evidence>
<dbReference type="CDD" id="cd00092">
    <property type="entry name" value="HTH_CRP"/>
    <property type="match status" value="1"/>
</dbReference>
<name>A0A1V0B8V1_9GAMM</name>
<dbReference type="GO" id="GO:0003700">
    <property type="term" value="F:DNA-binding transcription factor activity"/>
    <property type="evidence" value="ECO:0007669"/>
    <property type="project" value="TreeGrafter"/>
</dbReference>
<dbReference type="InterPro" id="IPR050397">
    <property type="entry name" value="Env_Response_Regulators"/>
</dbReference>
<dbReference type="InterPro" id="IPR000595">
    <property type="entry name" value="cNMP-bd_dom"/>
</dbReference>
<dbReference type="PANTHER" id="PTHR24567">
    <property type="entry name" value="CRP FAMILY TRANSCRIPTIONAL REGULATORY PROTEIN"/>
    <property type="match status" value="1"/>
</dbReference>
<dbReference type="EMBL" id="CP020100">
    <property type="protein sequence ID" value="AQZ96337.1"/>
    <property type="molecule type" value="Genomic_DNA"/>
</dbReference>
<dbReference type="InterPro" id="IPR036390">
    <property type="entry name" value="WH_DNA-bd_sf"/>
</dbReference>
<keyword evidence="7" id="KW-1185">Reference proteome</keyword>